<evidence type="ECO:0000313" key="2">
    <source>
        <dbReference type="Proteomes" id="UP000438760"/>
    </source>
</evidence>
<dbReference type="Proteomes" id="UP000438760">
    <property type="component" value="Unassembled WGS sequence"/>
</dbReference>
<evidence type="ECO:0000313" key="1">
    <source>
        <dbReference type="EMBL" id="MTG96569.1"/>
    </source>
</evidence>
<reference evidence="1 2" key="1">
    <citation type="submission" date="2019-11" db="EMBL/GenBank/DDBJ databases">
        <title>Genome of Strain BIT-d1.</title>
        <authorList>
            <person name="Yang Y."/>
        </authorList>
    </citation>
    <scope>NUCLEOTIDE SEQUENCE [LARGE SCALE GENOMIC DNA]</scope>
    <source>
        <strain evidence="1 2">BIT-d1</strain>
    </source>
</reference>
<keyword evidence="2" id="KW-1185">Reference proteome</keyword>
<dbReference type="RefSeq" id="WP_155090626.1">
    <property type="nucleotide sequence ID" value="NZ_CP102754.1"/>
</dbReference>
<comment type="caution">
    <text evidence="1">The sequence shown here is derived from an EMBL/GenBank/DDBJ whole genome shotgun (WGS) entry which is preliminary data.</text>
</comment>
<dbReference type="OrthoDB" id="9771846at2"/>
<name>A0A6I3LAW4_9FLAO</name>
<dbReference type="EMBL" id="WMJX01000001">
    <property type="protein sequence ID" value="MTG96569.1"/>
    <property type="molecule type" value="Genomic_DNA"/>
</dbReference>
<dbReference type="AlphaFoldDB" id="A0A6I3LAW4"/>
<accession>A0A6I3LAW4</accession>
<proteinExistence type="predicted"/>
<gene>
    <name evidence="1" type="ORF">GJV76_00175</name>
</gene>
<sequence>MTVYFYIPNKAINEATIYYTKIVEQAFLENNVSVIRKESLDFSLKKEDLIFTIRIIDFIKARVKLRTKRIAIWFQGILGEEYLLLNNNSLKAKVVKKIVDICEKYTLKNSFFSFFVSDAMRRYFEKKHNLLLDEDYALVPCYNKKLNKAYFDTGKENYTFVYAGTLFSWQCFETTVKLFKEIEKLNEKAKFIVLTKEKNEAKDILNKYDVRNYEISFVSLDQLDLELSKYKYGFLLREDDVINNVATPTKMNSYLSVGLIPIYTNVVYDFEEKLDLGSYSIKIDINADLSLSAEQIFLKDQVTVDYSEYYGICEKNFTHYYDDSYNVDLIKNTLVRKALV</sequence>
<organism evidence="1 2">
    <name type="scientific">Myroides albus</name>
    <dbReference type="NCBI Taxonomy" id="2562892"/>
    <lineage>
        <taxon>Bacteria</taxon>
        <taxon>Pseudomonadati</taxon>
        <taxon>Bacteroidota</taxon>
        <taxon>Flavobacteriia</taxon>
        <taxon>Flavobacteriales</taxon>
        <taxon>Flavobacteriaceae</taxon>
        <taxon>Myroides</taxon>
    </lineage>
</organism>
<protein>
    <submittedName>
        <fullName evidence="1">Uncharacterized protein</fullName>
    </submittedName>
</protein>